<evidence type="ECO:0000256" key="1">
    <source>
        <dbReference type="SAM" id="SignalP"/>
    </source>
</evidence>
<evidence type="ECO:0000313" key="2">
    <source>
        <dbReference type="Proteomes" id="UP000887540"/>
    </source>
</evidence>
<dbReference type="AlphaFoldDB" id="A0A914CVF6"/>
<sequence length="120" mass="14231">MVSMQVLLLFLIFVTLITAFPFNNDDLFEQDSFHTTTYREERSSYHYYGRFKMEISYIKISDIPARKLKKAIGDCMKCLKTRNHKKLRLRFKRDPWDDFIAQCEVSVISDGPIWECGFTA</sequence>
<evidence type="ECO:0000313" key="3">
    <source>
        <dbReference type="WBParaSite" id="ACRNAN_scaffold14787.g12626.t1"/>
    </source>
</evidence>
<feature type="chain" id="PRO_5038007970" evidence="1">
    <location>
        <begin position="20"/>
        <end position="120"/>
    </location>
</feature>
<feature type="signal peptide" evidence="1">
    <location>
        <begin position="1"/>
        <end position="19"/>
    </location>
</feature>
<protein>
    <submittedName>
        <fullName evidence="3">Uncharacterized protein</fullName>
    </submittedName>
</protein>
<dbReference type="Proteomes" id="UP000887540">
    <property type="component" value="Unplaced"/>
</dbReference>
<organism evidence="2 3">
    <name type="scientific">Acrobeloides nanus</name>
    <dbReference type="NCBI Taxonomy" id="290746"/>
    <lineage>
        <taxon>Eukaryota</taxon>
        <taxon>Metazoa</taxon>
        <taxon>Ecdysozoa</taxon>
        <taxon>Nematoda</taxon>
        <taxon>Chromadorea</taxon>
        <taxon>Rhabditida</taxon>
        <taxon>Tylenchina</taxon>
        <taxon>Cephalobomorpha</taxon>
        <taxon>Cephaloboidea</taxon>
        <taxon>Cephalobidae</taxon>
        <taxon>Acrobeloides</taxon>
    </lineage>
</organism>
<keyword evidence="1" id="KW-0732">Signal</keyword>
<keyword evidence="2" id="KW-1185">Reference proteome</keyword>
<name>A0A914CVF6_9BILA</name>
<dbReference type="WBParaSite" id="ACRNAN_scaffold14787.g12626.t1">
    <property type="protein sequence ID" value="ACRNAN_scaffold14787.g12626.t1"/>
    <property type="gene ID" value="ACRNAN_scaffold14787.g12626"/>
</dbReference>
<proteinExistence type="predicted"/>
<accession>A0A914CVF6</accession>
<reference evidence="3" key="1">
    <citation type="submission" date="2022-11" db="UniProtKB">
        <authorList>
            <consortium name="WormBaseParasite"/>
        </authorList>
    </citation>
    <scope>IDENTIFICATION</scope>
</reference>